<reference evidence="1" key="2">
    <citation type="journal article" date="2023" name="Science">
        <title>Genomic signatures of disease resistance in endangered staghorn corals.</title>
        <authorList>
            <person name="Vollmer S.V."/>
            <person name="Selwyn J.D."/>
            <person name="Despard B.A."/>
            <person name="Roesel C.L."/>
        </authorList>
    </citation>
    <scope>NUCLEOTIDE SEQUENCE</scope>
    <source>
        <strain evidence="1">K2</strain>
    </source>
</reference>
<proteinExistence type="predicted"/>
<dbReference type="Proteomes" id="UP001249851">
    <property type="component" value="Unassembled WGS sequence"/>
</dbReference>
<evidence type="ECO:0000313" key="2">
    <source>
        <dbReference type="Proteomes" id="UP001249851"/>
    </source>
</evidence>
<keyword evidence="2" id="KW-1185">Reference proteome</keyword>
<protein>
    <submittedName>
        <fullName evidence="1">Uncharacterized protein</fullName>
    </submittedName>
</protein>
<evidence type="ECO:0000313" key="1">
    <source>
        <dbReference type="EMBL" id="KAK2562491.1"/>
    </source>
</evidence>
<sequence length="75" mass="9021">MVEVEYNEKNEDGEFGYLWWLKGTITAYNSRQGYLVQFQKQKDYNGNETGDWTDWLPSVNYSDVRNREYVLLQKV</sequence>
<accession>A0AAD9QKB3</accession>
<name>A0AAD9QKB3_ACRCE</name>
<dbReference type="AlphaFoldDB" id="A0AAD9QKB3"/>
<comment type="caution">
    <text evidence="1">The sequence shown here is derived from an EMBL/GenBank/DDBJ whole genome shotgun (WGS) entry which is preliminary data.</text>
</comment>
<organism evidence="1 2">
    <name type="scientific">Acropora cervicornis</name>
    <name type="common">Staghorn coral</name>
    <dbReference type="NCBI Taxonomy" id="6130"/>
    <lineage>
        <taxon>Eukaryota</taxon>
        <taxon>Metazoa</taxon>
        <taxon>Cnidaria</taxon>
        <taxon>Anthozoa</taxon>
        <taxon>Hexacorallia</taxon>
        <taxon>Scleractinia</taxon>
        <taxon>Astrocoeniina</taxon>
        <taxon>Acroporidae</taxon>
        <taxon>Acropora</taxon>
    </lineage>
</organism>
<dbReference type="EMBL" id="JARQWQ010000028">
    <property type="protein sequence ID" value="KAK2562491.1"/>
    <property type="molecule type" value="Genomic_DNA"/>
</dbReference>
<gene>
    <name evidence="1" type="ORF">P5673_014156</name>
</gene>
<reference evidence="1" key="1">
    <citation type="journal article" date="2023" name="G3 (Bethesda)">
        <title>Whole genome assembly and annotation of the endangered Caribbean coral Acropora cervicornis.</title>
        <authorList>
            <person name="Selwyn J.D."/>
            <person name="Vollmer S.V."/>
        </authorList>
    </citation>
    <scope>NUCLEOTIDE SEQUENCE</scope>
    <source>
        <strain evidence="1">K2</strain>
    </source>
</reference>